<dbReference type="EMBL" id="JBCHKQ010000004">
    <property type="protein sequence ID" value="MEM5948577.1"/>
    <property type="molecule type" value="Genomic_DNA"/>
</dbReference>
<sequence length="179" mass="21623">MKESDEFINKSENELKFYYNREERLEMAEKYIPVYEKKPFWKNTSLMILLLDSLVIILIFIIYNIFLSPKPWEAKFEDYKFSLDAVYFDDRIIGYVDIYFSGDTGNNDFLIPVFYWGTVEKKIDMPLPVQKTEKKSDKNTRFRFDIENIKNNDSQELNFYVLLKIDDSNIVLQKRLKRK</sequence>
<proteinExistence type="predicted"/>
<keyword evidence="1" id="KW-1133">Transmembrane helix</keyword>
<accession>A0ABU9UD27</accession>
<evidence type="ECO:0000256" key="1">
    <source>
        <dbReference type="SAM" id="Phobius"/>
    </source>
</evidence>
<feature type="transmembrane region" description="Helical" evidence="1">
    <location>
        <begin position="46"/>
        <end position="66"/>
    </location>
</feature>
<evidence type="ECO:0000313" key="3">
    <source>
        <dbReference type="Proteomes" id="UP001466331"/>
    </source>
</evidence>
<evidence type="ECO:0000313" key="2">
    <source>
        <dbReference type="EMBL" id="MEM5948577.1"/>
    </source>
</evidence>
<keyword evidence="1" id="KW-0812">Transmembrane</keyword>
<reference evidence="2 3" key="1">
    <citation type="submission" date="2024-03" db="EMBL/GenBank/DDBJ databases">
        <title>Ignisphaera cupida sp. nov., a hyperthermophilic hydrolytic archaeon from a hot spring of Kamchatka, and proposal of Ignisphaeraceae fam. nov.</title>
        <authorList>
            <person name="Podosokorskaya O.A."/>
            <person name="Elcheninov A.G."/>
            <person name="Maltseva A.I."/>
            <person name="Zayulina K.S."/>
            <person name="Novikov A."/>
            <person name="Merkel A.Y."/>
        </authorList>
    </citation>
    <scope>NUCLEOTIDE SEQUENCE [LARGE SCALE GENOMIC DNA]</scope>
    <source>
        <strain evidence="2 3">38H-sp</strain>
    </source>
</reference>
<dbReference type="RefSeq" id="WP_420070028.1">
    <property type="nucleotide sequence ID" value="NZ_JBCHKQ010000004.1"/>
</dbReference>
<keyword evidence="1" id="KW-0472">Membrane</keyword>
<comment type="caution">
    <text evidence="2">The sequence shown here is derived from an EMBL/GenBank/DDBJ whole genome shotgun (WGS) entry which is preliminary data.</text>
</comment>
<organism evidence="2 3">
    <name type="scientific">Rarispira pelagica</name>
    <dbReference type="NCBI Taxonomy" id="3141764"/>
    <lineage>
        <taxon>Bacteria</taxon>
        <taxon>Pseudomonadati</taxon>
        <taxon>Spirochaetota</taxon>
        <taxon>Spirochaetia</taxon>
        <taxon>Winmispirales</taxon>
        <taxon>Winmispiraceae</taxon>
        <taxon>Rarispira</taxon>
    </lineage>
</organism>
<name>A0ABU9UD27_9SPIR</name>
<protein>
    <submittedName>
        <fullName evidence="2">Uncharacterized protein</fullName>
    </submittedName>
</protein>
<dbReference type="Proteomes" id="UP001466331">
    <property type="component" value="Unassembled WGS sequence"/>
</dbReference>
<gene>
    <name evidence="2" type="ORF">WKV44_08465</name>
</gene>
<keyword evidence="3" id="KW-1185">Reference proteome</keyword>